<accession>A0AAE0XBU9</accession>
<organism evidence="2 3">
    <name type="scientific">Podospora appendiculata</name>
    <dbReference type="NCBI Taxonomy" id="314037"/>
    <lineage>
        <taxon>Eukaryota</taxon>
        <taxon>Fungi</taxon>
        <taxon>Dikarya</taxon>
        <taxon>Ascomycota</taxon>
        <taxon>Pezizomycotina</taxon>
        <taxon>Sordariomycetes</taxon>
        <taxon>Sordariomycetidae</taxon>
        <taxon>Sordariales</taxon>
        <taxon>Podosporaceae</taxon>
        <taxon>Podospora</taxon>
    </lineage>
</organism>
<comment type="caution">
    <text evidence="2">The sequence shown here is derived from an EMBL/GenBank/DDBJ whole genome shotgun (WGS) entry which is preliminary data.</text>
</comment>
<keyword evidence="3" id="KW-1185">Reference proteome</keyword>
<reference evidence="2" key="1">
    <citation type="journal article" date="2023" name="Mol. Phylogenet. Evol.">
        <title>Genome-scale phylogeny and comparative genomics of the fungal order Sordariales.</title>
        <authorList>
            <person name="Hensen N."/>
            <person name="Bonometti L."/>
            <person name="Westerberg I."/>
            <person name="Brannstrom I.O."/>
            <person name="Guillou S."/>
            <person name="Cros-Aarteil S."/>
            <person name="Calhoun S."/>
            <person name="Haridas S."/>
            <person name="Kuo A."/>
            <person name="Mondo S."/>
            <person name="Pangilinan J."/>
            <person name="Riley R."/>
            <person name="LaButti K."/>
            <person name="Andreopoulos B."/>
            <person name="Lipzen A."/>
            <person name="Chen C."/>
            <person name="Yan M."/>
            <person name="Daum C."/>
            <person name="Ng V."/>
            <person name="Clum A."/>
            <person name="Steindorff A."/>
            <person name="Ohm R.A."/>
            <person name="Martin F."/>
            <person name="Silar P."/>
            <person name="Natvig D.O."/>
            <person name="Lalanne C."/>
            <person name="Gautier V."/>
            <person name="Ament-Velasquez S.L."/>
            <person name="Kruys A."/>
            <person name="Hutchinson M.I."/>
            <person name="Powell A.J."/>
            <person name="Barry K."/>
            <person name="Miller A.N."/>
            <person name="Grigoriev I.V."/>
            <person name="Debuchy R."/>
            <person name="Gladieux P."/>
            <person name="Hiltunen Thoren M."/>
            <person name="Johannesson H."/>
        </authorList>
    </citation>
    <scope>NUCLEOTIDE SEQUENCE</scope>
    <source>
        <strain evidence="2">CBS 314.62</strain>
    </source>
</reference>
<feature type="region of interest" description="Disordered" evidence="1">
    <location>
        <begin position="348"/>
        <end position="367"/>
    </location>
</feature>
<feature type="compositionally biased region" description="Low complexity" evidence="1">
    <location>
        <begin position="325"/>
        <end position="337"/>
    </location>
</feature>
<dbReference type="Proteomes" id="UP001270362">
    <property type="component" value="Unassembled WGS sequence"/>
</dbReference>
<protein>
    <submittedName>
        <fullName evidence="2">Uncharacterized protein</fullName>
    </submittedName>
</protein>
<reference evidence="2" key="2">
    <citation type="submission" date="2023-06" db="EMBL/GenBank/DDBJ databases">
        <authorList>
            <consortium name="Lawrence Berkeley National Laboratory"/>
            <person name="Haridas S."/>
            <person name="Hensen N."/>
            <person name="Bonometti L."/>
            <person name="Westerberg I."/>
            <person name="Brannstrom I.O."/>
            <person name="Guillou S."/>
            <person name="Cros-Aarteil S."/>
            <person name="Calhoun S."/>
            <person name="Kuo A."/>
            <person name="Mondo S."/>
            <person name="Pangilinan J."/>
            <person name="Riley R."/>
            <person name="Labutti K."/>
            <person name="Andreopoulos B."/>
            <person name="Lipzen A."/>
            <person name="Chen C."/>
            <person name="Yanf M."/>
            <person name="Daum C."/>
            <person name="Ng V."/>
            <person name="Clum A."/>
            <person name="Steindorff A."/>
            <person name="Ohm R."/>
            <person name="Martin F."/>
            <person name="Silar P."/>
            <person name="Natvig D."/>
            <person name="Lalanne C."/>
            <person name="Gautier V."/>
            <person name="Ament-Velasquez S.L."/>
            <person name="Kruys A."/>
            <person name="Hutchinson M.I."/>
            <person name="Powell A.J."/>
            <person name="Barry K."/>
            <person name="Miller A.N."/>
            <person name="Grigoriev I.V."/>
            <person name="Debuchy R."/>
            <person name="Gladieux P."/>
            <person name="Thoren M.H."/>
            <person name="Johannesson H."/>
        </authorList>
    </citation>
    <scope>NUCLEOTIDE SEQUENCE</scope>
    <source>
        <strain evidence="2">CBS 314.62</strain>
    </source>
</reference>
<evidence type="ECO:0000256" key="1">
    <source>
        <dbReference type="SAM" id="MobiDB-lite"/>
    </source>
</evidence>
<dbReference type="EMBL" id="JAULSO010000002">
    <property type="protein sequence ID" value="KAK3689769.1"/>
    <property type="molecule type" value="Genomic_DNA"/>
</dbReference>
<dbReference type="AlphaFoldDB" id="A0AAE0XBU9"/>
<sequence length="367" mass="40803">MDYEVKTVIGSAVNFKPRNRGLAHPRPSPIVYGPDDAPSNEQALRFVLLASLMSGAGMTGSEIKAGLTKYVRSLSKTSREMLTKHFPGINDLASEEIDDSEPIIPWLSKLGPDGNIPADQVSAALGRARARLVQRPKWFYGENGWFLWTAANLCCKRVYTTSKAGKRVTRSSQFVHTFWLGEFENAMWLAIMARLHTLSPQQGWVSQGTLEKYRGAWYTMFCMDQEDSDNPDEAGPPILDHATPDDKEAVAKLETAITAVTSKFVDQELDSEAPIRPPEIYFDVADAKPVSEAAFTSRWMDPDFLALVAKMSEMAKSKKKPKPAHAPANRPVEAPVPVKKPEEKFKFISPGGKITFPQVRRPAPRQK</sequence>
<proteinExistence type="predicted"/>
<name>A0AAE0XBU9_9PEZI</name>
<feature type="region of interest" description="Disordered" evidence="1">
    <location>
        <begin position="315"/>
        <end position="337"/>
    </location>
</feature>
<evidence type="ECO:0000313" key="3">
    <source>
        <dbReference type="Proteomes" id="UP001270362"/>
    </source>
</evidence>
<gene>
    <name evidence="2" type="ORF">B0T22DRAFT_480962</name>
</gene>
<evidence type="ECO:0000313" key="2">
    <source>
        <dbReference type="EMBL" id="KAK3689769.1"/>
    </source>
</evidence>